<feature type="domain" description="F5/8 type C" evidence="7">
    <location>
        <begin position="68"/>
        <end position="210"/>
    </location>
</feature>
<evidence type="ECO:0000256" key="6">
    <source>
        <dbReference type="ARBA" id="ARBA00023157"/>
    </source>
</evidence>
<comment type="subcellular location">
    <subcellularLocation>
        <location evidence="1">Endomembrane system</location>
        <topology evidence="1">Peripheral membrane protein</topology>
    </subcellularLocation>
    <subcellularLocation>
        <location evidence="2">Secreted</location>
    </subcellularLocation>
</comment>
<dbReference type="PANTHER" id="PTHR46806">
    <property type="entry name" value="F5/8 TYPE C DOMAIN-CONTAINING PROTEIN"/>
    <property type="match status" value="1"/>
</dbReference>
<evidence type="ECO:0000256" key="2">
    <source>
        <dbReference type="ARBA" id="ARBA00004613"/>
    </source>
</evidence>
<dbReference type="PANTHER" id="PTHR46806:SF5">
    <property type="entry name" value="F5_8 TYPE C DOMAIN-CONTAINING PROTEIN"/>
    <property type="match status" value="1"/>
</dbReference>
<keyword evidence="6" id="KW-1015">Disulfide bond</keyword>
<dbReference type="GO" id="GO:0012505">
    <property type="term" value="C:endomembrane system"/>
    <property type="evidence" value="ECO:0007669"/>
    <property type="project" value="UniProtKB-SubCell"/>
</dbReference>
<name>A0A914A6N2_PATMI</name>
<dbReference type="RefSeq" id="XP_038059522.1">
    <property type="nucleotide sequence ID" value="XM_038203594.1"/>
</dbReference>
<dbReference type="GO" id="GO:0005576">
    <property type="term" value="C:extracellular region"/>
    <property type="evidence" value="ECO:0007669"/>
    <property type="project" value="UniProtKB-SubCell"/>
</dbReference>
<dbReference type="OrthoDB" id="5431405at2759"/>
<dbReference type="GO" id="GO:0007155">
    <property type="term" value="P:cell adhesion"/>
    <property type="evidence" value="ECO:0007669"/>
    <property type="project" value="UniProtKB-KW"/>
</dbReference>
<dbReference type="EnsemblMetazoa" id="XM_038203594.1">
    <property type="protein sequence ID" value="XP_038059522.1"/>
    <property type="gene ID" value="LOC119730603"/>
</dbReference>
<dbReference type="GeneID" id="119730603"/>
<organism evidence="8 9">
    <name type="scientific">Patiria miniata</name>
    <name type="common">Bat star</name>
    <name type="synonym">Asterina miniata</name>
    <dbReference type="NCBI Taxonomy" id="46514"/>
    <lineage>
        <taxon>Eukaryota</taxon>
        <taxon>Metazoa</taxon>
        <taxon>Echinodermata</taxon>
        <taxon>Eleutherozoa</taxon>
        <taxon>Asterozoa</taxon>
        <taxon>Asteroidea</taxon>
        <taxon>Valvatacea</taxon>
        <taxon>Valvatida</taxon>
        <taxon>Asterinidae</taxon>
        <taxon>Patiria</taxon>
    </lineage>
</organism>
<dbReference type="GO" id="GO:0005886">
    <property type="term" value="C:plasma membrane"/>
    <property type="evidence" value="ECO:0007669"/>
    <property type="project" value="TreeGrafter"/>
</dbReference>
<evidence type="ECO:0000313" key="9">
    <source>
        <dbReference type="Proteomes" id="UP000887568"/>
    </source>
</evidence>
<dbReference type="InterPro" id="IPR050633">
    <property type="entry name" value="Neuropilin_MCO_CoagFactor"/>
</dbReference>
<evidence type="ECO:0000256" key="1">
    <source>
        <dbReference type="ARBA" id="ARBA00004184"/>
    </source>
</evidence>
<reference evidence="8" key="1">
    <citation type="submission" date="2022-11" db="UniProtKB">
        <authorList>
            <consortium name="EnsemblMetazoa"/>
        </authorList>
    </citation>
    <scope>IDENTIFICATION</scope>
</reference>
<dbReference type="AlphaFoldDB" id="A0A914A6N2"/>
<evidence type="ECO:0000256" key="5">
    <source>
        <dbReference type="ARBA" id="ARBA00023136"/>
    </source>
</evidence>
<dbReference type="CDD" id="cd00057">
    <property type="entry name" value="FA58C"/>
    <property type="match status" value="1"/>
</dbReference>
<keyword evidence="9" id="KW-1185">Reference proteome</keyword>
<accession>A0A914A6N2</accession>
<keyword evidence="5" id="KW-0472">Membrane</keyword>
<dbReference type="PROSITE" id="PS50022">
    <property type="entry name" value="FA58C_3"/>
    <property type="match status" value="1"/>
</dbReference>
<dbReference type="GO" id="GO:0038023">
    <property type="term" value="F:signaling receptor activity"/>
    <property type="evidence" value="ECO:0007669"/>
    <property type="project" value="TreeGrafter"/>
</dbReference>
<protein>
    <recommendedName>
        <fullName evidence="7">F5/8 type C domain-containing protein</fullName>
    </recommendedName>
</protein>
<dbReference type="SMART" id="SM00231">
    <property type="entry name" value="FA58C"/>
    <property type="match status" value="1"/>
</dbReference>
<dbReference type="Proteomes" id="UP000887568">
    <property type="component" value="Unplaced"/>
</dbReference>
<proteinExistence type="predicted"/>
<evidence type="ECO:0000256" key="4">
    <source>
        <dbReference type="ARBA" id="ARBA00022889"/>
    </source>
</evidence>
<evidence type="ECO:0000313" key="8">
    <source>
        <dbReference type="EnsemblMetazoa" id="XP_038059522.1"/>
    </source>
</evidence>
<dbReference type="Pfam" id="PF00754">
    <property type="entry name" value="F5_F8_type_C"/>
    <property type="match status" value="1"/>
</dbReference>
<keyword evidence="3" id="KW-0964">Secreted</keyword>
<keyword evidence="4" id="KW-0130">Cell adhesion</keyword>
<dbReference type="PROSITE" id="PS01286">
    <property type="entry name" value="FA58C_2"/>
    <property type="match status" value="1"/>
</dbReference>
<dbReference type="SUPFAM" id="SSF49785">
    <property type="entry name" value="Galactose-binding domain-like"/>
    <property type="match status" value="1"/>
</dbReference>
<evidence type="ECO:0000256" key="3">
    <source>
        <dbReference type="ARBA" id="ARBA00022525"/>
    </source>
</evidence>
<dbReference type="InterPro" id="IPR008979">
    <property type="entry name" value="Galactose-bd-like_sf"/>
</dbReference>
<dbReference type="InterPro" id="IPR000421">
    <property type="entry name" value="FA58C"/>
</dbReference>
<sequence>MHSAYGEVDIILLSGVESGCVKARVCYFGPPPEPDPENPDQWMKQVMQEIRDRCPGLREPTPTAKVLCRQPLGMEDGTINNDRVSASSSGTCCPASGARLNAESRWIPEIPEGSWIKVDLVQSTVVSGVVTQGYYVGFVTHFMVAYQNQPPSAYEYLTDGNGNKKVFTGSTVPGTPVTNLFNESVLATEVRIEPTAWDSNVALRLELLGCPLD</sequence>
<evidence type="ECO:0000259" key="7">
    <source>
        <dbReference type="PROSITE" id="PS50022"/>
    </source>
</evidence>
<dbReference type="Gene3D" id="2.60.120.260">
    <property type="entry name" value="Galactose-binding domain-like"/>
    <property type="match status" value="1"/>
</dbReference>